<dbReference type="Pfam" id="PF03583">
    <property type="entry name" value="LIP"/>
    <property type="match status" value="1"/>
</dbReference>
<organism evidence="2 3">
    <name type="scientific">Nocardia lasii</name>
    <dbReference type="NCBI Taxonomy" id="1616107"/>
    <lineage>
        <taxon>Bacteria</taxon>
        <taxon>Bacillati</taxon>
        <taxon>Actinomycetota</taxon>
        <taxon>Actinomycetes</taxon>
        <taxon>Mycobacteriales</taxon>
        <taxon>Nocardiaceae</taxon>
        <taxon>Nocardia</taxon>
    </lineage>
</organism>
<dbReference type="Gene3D" id="1.10.260.130">
    <property type="match status" value="1"/>
</dbReference>
<gene>
    <name evidence="2" type="ORF">ACFP3H_24105</name>
</gene>
<dbReference type="PANTHER" id="PTHR34853">
    <property type="match status" value="1"/>
</dbReference>
<feature type="chain" id="PRO_5046792785" evidence="1">
    <location>
        <begin position="30"/>
        <end position="385"/>
    </location>
</feature>
<evidence type="ECO:0000313" key="3">
    <source>
        <dbReference type="Proteomes" id="UP001596223"/>
    </source>
</evidence>
<dbReference type="InterPro" id="IPR005152">
    <property type="entry name" value="Lipase_secreted"/>
</dbReference>
<evidence type="ECO:0000256" key="1">
    <source>
        <dbReference type="SAM" id="SignalP"/>
    </source>
</evidence>
<proteinExistence type="predicted"/>
<dbReference type="PANTHER" id="PTHR34853:SF1">
    <property type="entry name" value="LIPASE 5"/>
    <property type="match status" value="1"/>
</dbReference>
<dbReference type="EMBL" id="JBHSQN010000015">
    <property type="protein sequence ID" value="MFC6014149.1"/>
    <property type="molecule type" value="Genomic_DNA"/>
</dbReference>
<keyword evidence="1" id="KW-0732">Signal</keyword>
<dbReference type="RefSeq" id="WP_378609367.1">
    <property type="nucleotide sequence ID" value="NZ_JBHSQN010000015.1"/>
</dbReference>
<name>A0ABW1JYZ7_9NOCA</name>
<protein>
    <submittedName>
        <fullName evidence="2">Lipase family protein</fullName>
    </submittedName>
</protein>
<sequence length="385" mass="39331">MSTTMNRAAFAATLTAAALVTATFAPASAEPGTALATEPRPADWHHGLGGSVIEYTTTDSAGAERPASGALFLPSGDAPATGWPIIAYDHGTLGSGPGCGGQADPDLAPLPANRAAEDELIGRLVDQGFAVVAPDYLGLGRFDTGPHPYLEVRSEATATIDLVRAARAANADLSRTWSAVGASQGGHAALSTAALQASYAPELDFRGTAAVDPASDVEKVLPLLGPGIPAIEGTAGLTGFTVSILAGLRDTHPEAEVDSYLTPKGREILDAAGGQCIDEIVGEVKGLGLGELFARPLSDGPLQAALTEYMTLPTSGYDAPILLLVNATDTVVPSPLHAALVAQFALGGVDVETVVGFGQHTTLSPQMWTALDNFVLRINSAPPLR</sequence>
<comment type="caution">
    <text evidence="2">The sequence shown here is derived from an EMBL/GenBank/DDBJ whole genome shotgun (WGS) entry which is preliminary data.</text>
</comment>
<evidence type="ECO:0000313" key="2">
    <source>
        <dbReference type="EMBL" id="MFC6014149.1"/>
    </source>
</evidence>
<dbReference type="Gene3D" id="3.40.50.1820">
    <property type="entry name" value="alpha/beta hydrolase"/>
    <property type="match status" value="1"/>
</dbReference>
<feature type="signal peptide" evidence="1">
    <location>
        <begin position="1"/>
        <end position="29"/>
    </location>
</feature>
<dbReference type="InterPro" id="IPR029058">
    <property type="entry name" value="AB_hydrolase_fold"/>
</dbReference>
<accession>A0ABW1JYZ7</accession>
<dbReference type="SUPFAM" id="SSF53474">
    <property type="entry name" value="alpha/beta-Hydrolases"/>
    <property type="match status" value="1"/>
</dbReference>
<keyword evidence="3" id="KW-1185">Reference proteome</keyword>
<dbReference type="Proteomes" id="UP001596223">
    <property type="component" value="Unassembled WGS sequence"/>
</dbReference>
<reference evidence="3" key="1">
    <citation type="journal article" date="2019" name="Int. J. Syst. Evol. Microbiol.">
        <title>The Global Catalogue of Microorganisms (GCM) 10K type strain sequencing project: providing services to taxonomists for standard genome sequencing and annotation.</title>
        <authorList>
            <consortium name="The Broad Institute Genomics Platform"/>
            <consortium name="The Broad Institute Genome Sequencing Center for Infectious Disease"/>
            <person name="Wu L."/>
            <person name="Ma J."/>
        </authorList>
    </citation>
    <scope>NUCLEOTIDE SEQUENCE [LARGE SCALE GENOMIC DNA]</scope>
    <source>
        <strain evidence="3">CCUG 36956</strain>
    </source>
</reference>
<dbReference type="PIRSF" id="PIRSF029171">
    <property type="entry name" value="Esterase_LipA"/>
    <property type="match status" value="1"/>
</dbReference>